<dbReference type="AlphaFoldDB" id="A0A1V2UG71"/>
<reference evidence="1 4" key="2">
    <citation type="submission" date="2019-07" db="EMBL/GenBank/DDBJ databases">
        <title>antibiotic susceptibility of plant-derived lactic acid bacteria.</title>
        <authorList>
            <person name="Sugiyama M."/>
            <person name="Noda M."/>
        </authorList>
    </citation>
    <scope>NUCLEOTIDE SEQUENCE [LARGE SCALE GENOMIC DNA]</scope>
    <source>
        <strain evidence="1 4">15-1A</strain>
    </source>
</reference>
<dbReference type="InterPro" id="IPR043519">
    <property type="entry name" value="NT_sf"/>
</dbReference>
<reference evidence="2 3" key="1">
    <citation type="submission" date="2016-12" db="EMBL/GenBank/DDBJ databases">
        <authorList>
            <person name="Song W.-J."/>
            <person name="Kurnit D.M."/>
        </authorList>
    </citation>
    <scope>NUCLEOTIDE SEQUENCE [LARGE SCALE GENOMIC DNA]</scope>
    <source>
        <strain evidence="2 3">CGB1038-1_S1</strain>
    </source>
</reference>
<dbReference type="GO" id="GO:0016853">
    <property type="term" value="F:isomerase activity"/>
    <property type="evidence" value="ECO:0007669"/>
    <property type="project" value="UniProtKB-KW"/>
</dbReference>
<dbReference type="Proteomes" id="UP000509460">
    <property type="component" value="Chromosome"/>
</dbReference>
<dbReference type="EMBL" id="AP019810">
    <property type="protein sequence ID" value="BBM16082.1"/>
    <property type="molecule type" value="Genomic_DNA"/>
</dbReference>
<dbReference type="RefSeq" id="WP_023519548.1">
    <property type="nucleotide sequence ID" value="NZ_AP019810.1"/>
</dbReference>
<evidence type="ECO:0000313" key="3">
    <source>
        <dbReference type="Proteomes" id="UP000189299"/>
    </source>
</evidence>
<accession>A0A1V2UG71</accession>
<keyword evidence="2" id="KW-0413">Isomerase</keyword>
<evidence type="ECO:0000313" key="1">
    <source>
        <dbReference type="EMBL" id="BBM16082.1"/>
    </source>
</evidence>
<sequence length="167" mass="19668">MELYFKEFLLITQKLNRQQITPLLLGSLGLSYLTDIDWQPRDIDIHVPGDPRGWEAPDKDRLHNWQSIMKIMETLNYQLVDLHEHEFAKDSYNIQFGSVDSLLGFAGIPLNELSLIRIDDCSFYLPTAEQYLKVYQRSAKDSYRAEKNNHKDLAKIEYLEKYLNKNK</sequence>
<evidence type="ECO:0000313" key="2">
    <source>
        <dbReference type="EMBL" id="ONN42142.1"/>
    </source>
</evidence>
<dbReference type="Proteomes" id="UP000189299">
    <property type="component" value="Unassembled WGS sequence"/>
</dbReference>
<dbReference type="EMBL" id="MSTR01000011">
    <property type="protein sequence ID" value="ONN42142.1"/>
    <property type="molecule type" value="Genomic_DNA"/>
</dbReference>
<protein>
    <submittedName>
        <fullName evidence="2">Phosphoribosylanthranilate isomerase</fullName>
    </submittedName>
</protein>
<dbReference type="OrthoDB" id="2139603at2"/>
<dbReference type="SUPFAM" id="SSF81301">
    <property type="entry name" value="Nucleotidyltransferase"/>
    <property type="match status" value="1"/>
</dbReference>
<gene>
    <name evidence="2" type="ORF">BTN92_11545</name>
    <name evidence="1" type="ORF">EM151A_2922</name>
</gene>
<dbReference type="STRING" id="53346.A5802_000853"/>
<evidence type="ECO:0000313" key="4">
    <source>
        <dbReference type="Proteomes" id="UP000509460"/>
    </source>
</evidence>
<name>A0A1V2UG71_ENTMU</name>
<organism evidence="2 3">
    <name type="scientific">Enterococcus mundtii</name>
    <dbReference type="NCBI Taxonomy" id="53346"/>
    <lineage>
        <taxon>Bacteria</taxon>
        <taxon>Bacillati</taxon>
        <taxon>Bacillota</taxon>
        <taxon>Bacilli</taxon>
        <taxon>Lactobacillales</taxon>
        <taxon>Enterococcaceae</taxon>
        <taxon>Enterococcus</taxon>
    </lineage>
</organism>
<proteinExistence type="predicted"/>